<dbReference type="AlphaFoldDB" id="A0AAW0MJZ6"/>
<dbReference type="EMBL" id="JBBPFD010000026">
    <property type="protein sequence ID" value="KAK7881085.1"/>
    <property type="molecule type" value="Genomic_DNA"/>
</dbReference>
<dbReference type="Pfam" id="PF00622">
    <property type="entry name" value="SPRY"/>
    <property type="match status" value="1"/>
</dbReference>
<dbReference type="PANTHER" id="PTHR24103">
    <property type="entry name" value="E3 UBIQUITIN-PROTEIN LIGASE TRIM"/>
    <property type="match status" value="1"/>
</dbReference>
<evidence type="ECO:0000313" key="2">
    <source>
        <dbReference type="EMBL" id="KAK7881085.1"/>
    </source>
</evidence>
<evidence type="ECO:0000259" key="1">
    <source>
        <dbReference type="Pfam" id="PF00622"/>
    </source>
</evidence>
<dbReference type="InterPro" id="IPR050143">
    <property type="entry name" value="TRIM/RBCC"/>
</dbReference>
<evidence type="ECO:0000313" key="3">
    <source>
        <dbReference type="Proteomes" id="UP001460270"/>
    </source>
</evidence>
<dbReference type="Proteomes" id="UP001460270">
    <property type="component" value="Unassembled WGS sequence"/>
</dbReference>
<protein>
    <recommendedName>
        <fullName evidence="1">SPRY domain-containing protein</fullName>
    </recommendedName>
</protein>
<comment type="caution">
    <text evidence="2">The sequence shown here is derived from an EMBL/GenBank/DDBJ whole genome shotgun (WGS) entry which is preliminary data.</text>
</comment>
<dbReference type="InterPro" id="IPR003877">
    <property type="entry name" value="SPRY_dom"/>
</dbReference>
<keyword evidence="3" id="KW-1185">Reference proteome</keyword>
<dbReference type="Gene3D" id="2.60.120.920">
    <property type="match status" value="1"/>
</dbReference>
<accession>A0AAW0MJZ6</accession>
<dbReference type="InterPro" id="IPR043136">
    <property type="entry name" value="B30.2/SPRY_sf"/>
</dbReference>
<proteinExistence type="predicted"/>
<name>A0AAW0MJZ6_9GOBI</name>
<sequence length="152" mass="18055">MFVWKEMVQMVKPREERLTLETDKPACVCRRTRALPRSSTETFSRQHYWEVYVGDQSEWELGLPQTYLTHRSGTYQICEPEYYSEHDTVLQVQVKPQKIGIYLNCPRKELSFYNADTMELIHTVKLYFTSFPVSAHFKLGNTKHEPLLVCHY</sequence>
<feature type="domain" description="SPRY" evidence="1">
    <location>
        <begin position="46"/>
        <end position="134"/>
    </location>
</feature>
<dbReference type="SUPFAM" id="SSF49899">
    <property type="entry name" value="Concanavalin A-like lectins/glucanases"/>
    <property type="match status" value="1"/>
</dbReference>
<dbReference type="InterPro" id="IPR013320">
    <property type="entry name" value="ConA-like_dom_sf"/>
</dbReference>
<reference evidence="3" key="1">
    <citation type="submission" date="2024-04" db="EMBL/GenBank/DDBJ databases">
        <title>Salinicola lusitanus LLJ914,a marine bacterium isolated from the Okinawa Trough.</title>
        <authorList>
            <person name="Li J."/>
        </authorList>
    </citation>
    <scope>NUCLEOTIDE SEQUENCE [LARGE SCALE GENOMIC DNA]</scope>
</reference>
<gene>
    <name evidence="2" type="ORF">WMY93_032295</name>
</gene>
<organism evidence="2 3">
    <name type="scientific">Mugilogobius chulae</name>
    <name type="common">yellowstripe goby</name>
    <dbReference type="NCBI Taxonomy" id="88201"/>
    <lineage>
        <taxon>Eukaryota</taxon>
        <taxon>Metazoa</taxon>
        <taxon>Chordata</taxon>
        <taxon>Craniata</taxon>
        <taxon>Vertebrata</taxon>
        <taxon>Euteleostomi</taxon>
        <taxon>Actinopterygii</taxon>
        <taxon>Neopterygii</taxon>
        <taxon>Teleostei</taxon>
        <taxon>Neoteleostei</taxon>
        <taxon>Acanthomorphata</taxon>
        <taxon>Gobiaria</taxon>
        <taxon>Gobiiformes</taxon>
        <taxon>Gobioidei</taxon>
        <taxon>Gobiidae</taxon>
        <taxon>Gobionellinae</taxon>
        <taxon>Mugilogobius</taxon>
    </lineage>
</organism>